<dbReference type="InterPro" id="IPR036770">
    <property type="entry name" value="Ankyrin_rpt-contain_sf"/>
</dbReference>
<name>T0QSZ1_SAPDV</name>
<evidence type="ECO:0000313" key="6">
    <source>
        <dbReference type="EMBL" id="EQC41294.1"/>
    </source>
</evidence>
<feature type="region of interest" description="Disordered" evidence="5">
    <location>
        <begin position="269"/>
        <end position="295"/>
    </location>
</feature>
<accession>T0QSZ1</accession>
<gene>
    <name evidence="6" type="ORF">SDRG_01269</name>
</gene>
<feature type="repeat" description="ANK" evidence="3">
    <location>
        <begin position="139"/>
        <end position="171"/>
    </location>
</feature>
<dbReference type="PANTHER" id="PTHR24198:SF165">
    <property type="entry name" value="ANKYRIN REPEAT-CONTAINING PROTEIN-RELATED"/>
    <property type="match status" value="1"/>
</dbReference>
<evidence type="ECO:0000256" key="4">
    <source>
        <dbReference type="SAM" id="Coils"/>
    </source>
</evidence>
<dbReference type="Gene3D" id="1.25.40.20">
    <property type="entry name" value="Ankyrin repeat-containing domain"/>
    <property type="match status" value="1"/>
</dbReference>
<dbReference type="eggNOG" id="KOG4177">
    <property type="taxonomic scope" value="Eukaryota"/>
</dbReference>
<dbReference type="PROSITE" id="PS50088">
    <property type="entry name" value="ANK_REPEAT"/>
    <property type="match status" value="2"/>
</dbReference>
<dbReference type="SUPFAM" id="SSF48403">
    <property type="entry name" value="Ankyrin repeat"/>
    <property type="match status" value="1"/>
</dbReference>
<dbReference type="OrthoDB" id="539213at2759"/>
<dbReference type="InParanoid" id="T0QSZ1"/>
<evidence type="ECO:0000313" key="7">
    <source>
        <dbReference type="Proteomes" id="UP000030762"/>
    </source>
</evidence>
<keyword evidence="7" id="KW-1185">Reference proteome</keyword>
<protein>
    <submittedName>
        <fullName evidence="6">Uncharacterized protein</fullName>
    </submittedName>
</protein>
<dbReference type="OMA" id="QNHRTES"/>
<evidence type="ECO:0000256" key="5">
    <source>
        <dbReference type="SAM" id="MobiDB-lite"/>
    </source>
</evidence>
<dbReference type="PANTHER" id="PTHR24198">
    <property type="entry name" value="ANKYRIN REPEAT AND PROTEIN KINASE DOMAIN-CONTAINING PROTEIN"/>
    <property type="match status" value="1"/>
</dbReference>
<feature type="repeat" description="ANK" evidence="3">
    <location>
        <begin position="106"/>
        <end position="138"/>
    </location>
</feature>
<dbReference type="PROSITE" id="PS50297">
    <property type="entry name" value="ANK_REP_REGION"/>
    <property type="match status" value="1"/>
</dbReference>
<dbReference type="STRING" id="1156394.T0QSZ1"/>
<dbReference type="InterPro" id="IPR002110">
    <property type="entry name" value="Ankyrin_rpt"/>
</dbReference>
<evidence type="ECO:0000256" key="1">
    <source>
        <dbReference type="ARBA" id="ARBA00022737"/>
    </source>
</evidence>
<evidence type="ECO:0000256" key="3">
    <source>
        <dbReference type="PROSITE-ProRule" id="PRU00023"/>
    </source>
</evidence>
<dbReference type="AlphaFoldDB" id="T0QSZ1"/>
<evidence type="ECO:0000256" key="2">
    <source>
        <dbReference type="ARBA" id="ARBA00023043"/>
    </source>
</evidence>
<keyword evidence="4" id="KW-0175">Coiled coil</keyword>
<organism evidence="6 7">
    <name type="scientific">Saprolegnia diclina (strain VS20)</name>
    <dbReference type="NCBI Taxonomy" id="1156394"/>
    <lineage>
        <taxon>Eukaryota</taxon>
        <taxon>Sar</taxon>
        <taxon>Stramenopiles</taxon>
        <taxon>Oomycota</taxon>
        <taxon>Saprolegniomycetes</taxon>
        <taxon>Saprolegniales</taxon>
        <taxon>Saprolegniaceae</taxon>
        <taxon>Saprolegnia</taxon>
    </lineage>
</organism>
<dbReference type="SMART" id="SM00248">
    <property type="entry name" value="ANK"/>
    <property type="match status" value="4"/>
</dbReference>
<sequence>MGAAVSDYFTDPTDVSAGYVDIPDPLIIIHHACAKARHHVASIYFKKGGDPNEKCFEEDDTYERDDTPMICAARGCPDVPGGTPKHVATMEIVLLYGGDVNAYNKVHQTPLYVAIQKGYLNIAAWLLVNGANVDLCDSVGVSPLLLAARLGRADLVTLLLDSKARVAAPRRRASCLKFPSLAEENATFTPEIQALLASALQKEADANAARMAGQQKKDARAHMELLKVQLQEVRQATRRANVEARLLQAHAKAHTPVVLTTIPAPAPPAFTPVRHGGGTWVKKKPKPTPSLADHFRSSPALNRIHSAPTEWTFVKADFSSVESLHKHDLMHSSSELYASLQRRRALTADPRNVQSAPDISVHRRNALAVRPHTTIAVQARR</sequence>
<dbReference type="Proteomes" id="UP000030762">
    <property type="component" value="Unassembled WGS sequence"/>
</dbReference>
<feature type="coiled-coil region" evidence="4">
    <location>
        <begin position="216"/>
        <end position="243"/>
    </location>
</feature>
<dbReference type="VEuPathDB" id="FungiDB:SDRG_01269"/>
<keyword evidence="2 3" id="KW-0040">ANK repeat</keyword>
<keyword evidence="1" id="KW-0677">Repeat</keyword>
<dbReference type="Pfam" id="PF12796">
    <property type="entry name" value="Ank_2"/>
    <property type="match status" value="1"/>
</dbReference>
<dbReference type="RefSeq" id="XP_008605008.1">
    <property type="nucleotide sequence ID" value="XM_008606786.1"/>
</dbReference>
<dbReference type="EMBL" id="JH767134">
    <property type="protein sequence ID" value="EQC41294.1"/>
    <property type="molecule type" value="Genomic_DNA"/>
</dbReference>
<proteinExistence type="predicted"/>
<reference evidence="6 7" key="1">
    <citation type="submission" date="2012-04" db="EMBL/GenBank/DDBJ databases">
        <title>The Genome Sequence of Saprolegnia declina VS20.</title>
        <authorList>
            <consortium name="The Broad Institute Genome Sequencing Platform"/>
            <person name="Russ C."/>
            <person name="Nusbaum C."/>
            <person name="Tyler B."/>
            <person name="van West P."/>
            <person name="Dieguez-Uribeondo J."/>
            <person name="de Bruijn I."/>
            <person name="Tripathy S."/>
            <person name="Jiang R."/>
            <person name="Young S.K."/>
            <person name="Zeng Q."/>
            <person name="Gargeya S."/>
            <person name="Fitzgerald M."/>
            <person name="Haas B."/>
            <person name="Abouelleil A."/>
            <person name="Alvarado L."/>
            <person name="Arachchi H.M."/>
            <person name="Berlin A."/>
            <person name="Chapman S.B."/>
            <person name="Goldberg J."/>
            <person name="Griggs A."/>
            <person name="Gujja S."/>
            <person name="Hansen M."/>
            <person name="Howarth C."/>
            <person name="Imamovic A."/>
            <person name="Larimer J."/>
            <person name="McCowen C."/>
            <person name="Montmayeur A."/>
            <person name="Murphy C."/>
            <person name="Neiman D."/>
            <person name="Pearson M."/>
            <person name="Priest M."/>
            <person name="Roberts A."/>
            <person name="Saif S."/>
            <person name="Shea T."/>
            <person name="Sisk P."/>
            <person name="Sykes S."/>
            <person name="Wortman J."/>
            <person name="Nusbaum C."/>
            <person name="Birren B."/>
        </authorList>
    </citation>
    <scope>NUCLEOTIDE SEQUENCE [LARGE SCALE GENOMIC DNA]</scope>
    <source>
        <strain evidence="6 7">VS20</strain>
    </source>
</reference>
<dbReference type="GeneID" id="19941996"/>